<dbReference type="STRING" id="1547922.ISF6_2444"/>
<protein>
    <submittedName>
        <fullName evidence="6">Transmembrane transport protein</fullName>
    </submittedName>
</protein>
<dbReference type="Proteomes" id="UP000037660">
    <property type="component" value="Unassembled WGS sequence"/>
</dbReference>
<feature type="transmembrane region" description="Helical" evidence="4">
    <location>
        <begin position="365"/>
        <end position="387"/>
    </location>
</feature>
<dbReference type="GO" id="GO:0022857">
    <property type="term" value="F:transmembrane transporter activity"/>
    <property type="evidence" value="ECO:0007669"/>
    <property type="project" value="InterPro"/>
</dbReference>
<gene>
    <name evidence="6" type="ORF">ISF6_2444</name>
</gene>
<dbReference type="PANTHER" id="PTHR11360">
    <property type="entry name" value="MONOCARBOXYLATE TRANSPORTER"/>
    <property type="match status" value="1"/>
</dbReference>
<feature type="transmembrane region" description="Helical" evidence="4">
    <location>
        <begin position="399"/>
        <end position="418"/>
    </location>
</feature>
<dbReference type="Gene3D" id="1.20.1250.20">
    <property type="entry name" value="MFS general substrate transporter like domains"/>
    <property type="match status" value="1"/>
</dbReference>
<comment type="caution">
    <text evidence="6">The sequence shown here is derived from an EMBL/GenBank/DDBJ whole genome shotgun (WGS) entry which is preliminary data.</text>
</comment>
<evidence type="ECO:0000256" key="2">
    <source>
        <dbReference type="ARBA" id="ARBA00022989"/>
    </source>
</evidence>
<feature type="transmembrane region" description="Helical" evidence="4">
    <location>
        <begin position="181"/>
        <end position="205"/>
    </location>
</feature>
<keyword evidence="2 4" id="KW-1133">Transmembrane helix</keyword>
<dbReference type="PROSITE" id="PS50850">
    <property type="entry name" value="MFS"/>
    <property type="match status" value="1"/>
</dbReference>
<dbReference type="CDD" id="cd17355">
    <property type="entry name" value="MFS_YcxA_like"/>
    <property type="match status" value="1"/>
</dbReference>
<feature type="transmembrane region" description="Helical" evidence="4">
    <location>
        <begin position="155"/>
        <end position="175"/>
    </location>
</feature>
<dbReference type="InterPro" id="IPR011701">
    <property type="entry name" value="MFS"/>
</dbReference>
<feature type="transmembrane region" description="Helical" evidence="4">
    <location>
        <begin position="242"/>
        <end position="262"/>
    </location>
</feature>
<feature type="transmembrane region" description="Helical" evidence="4">
    <location>
        <begin position="62"/>
        <end position="80"/>
    </location>
</feature>
<dbReference type="InterPro" id="IPR036259">
    <property type="entry name" value="MFS_trans_sf"/>
</dbReference>
<feature type="transmembrane region" description="Helical" evidence="4">
    <location>
        <begin position="25"/>
        <end position="42"/>
    </location>
</feature>
<feature type="transmembrane region" description="Helical" evidence="4">
    <location>
        <begin position="120"/>
        <end position="143"/>
    </location>
</feature>
<keyword evidence="7" id="KW-1185">Reference proteome</keyword>
<feature type="transmembrane region" description="Helical" evidence="4">
    <location>
        <begin position="92"/>
        <end position="114"/>
    </location>
</feature>
<feature type="domain" description="Major facilitator superfamily (MFS) profile" evidence="5">
    <location>
        <begin position="29"/>
        <end position="422"/>
    </location>
</feature>
<dbReference type="OrthoDB" id="146345at2"/>
<dbReference type="SUPFAM" id="SSF103473">
    <property type="entry name" value="MFS general substrate transporter"/>
    <property type="match status" value="1"/>
</dbReference>
<reference evidence="6 7" key="2">
    <citation type="journal article" date="2016" name="Science">
        <title>A bacterium that degrades and assimilates poly(ethylene terephthalate).</title>
        <authorList>
            <person name="Yoshida S."/>
            <person name="Hiraga K."/>
            <person name="Takehana T."/>
            <person name="Taniguchi I."/>
            <person name="Yamaji H."/>
            <person name="Maeda Y."/>
            <person name="Toyohara K."/>
            <person name="Miyamoto K."/>
            <person name="Kimura Y."/>
            <person name="Oda K."/>
        </authorList>
    </citation>
    <scope>NUCLEOTIDE SEQUENCE [LARGE SCALE GENOMIC DNA]</scope>
    <source>
        <strain evidence="7">NBRC 110686 / TISTR 2288 / 201-F6</strain>
    </source>
</reference>
<feature type="transmembrane region" description="Helical" evidence="4">
    <location>
        <begin position="309"/>
        <end position="328"/>
    </location>
</feature>
<sequence length="430" mass="43129">MNDTLPAADRPPAPAPAAPDGPRRVAFGLVLLAAAGCFAATMGARQSMGLFLGDLNSHTGLGLANISLAFAFGQLWWGLTQPVAGIVADRIGAGRVIAAGIVLVALGTLMIPLMRSTGGLILAIGVLAAGGAGLAGPSVLMAATARLTDPARRGLASGIVNAGGSFGQFLFAPIAQAVGSAAGWAAAVQTLGLAALLALPAAWVLRGNARHLAAGPGAAPGAAGERTGQALRRALADPSYRLLAAGFFVCGFHVAFIATHLPGVVAACGLPPAVGAWAIAVIGLANIAGSLAMGWALSWRGGRWRMKSLLAGVYLARAVAVLVFLALPKTATNLLVFSAVIGATYLSTVPPTAGLVARFFGPAHLATLFGVVMLAHQLGGFLGAYLGGRSVEWTGGYEAMWVADAVLAVAAALLHLPIREPRPAGALRPA</sequence>
<dbReference type="Pfam" id="PF07690">
    <property type="entry name" value="MFS_1"/>
    <property type="match status" value="1"/>
</dbReference>
<dbReference type="AlphaFoldDB" id="A0A0K8P217"/>
<dbReference type="InterPro" id="IPR050327">
    <property type="entry name" value="Proton-linked_MCT"/>
</dbReference>
<organism evidence="6 7">
    <name type="scientific">Piscinibacter sakaiensis</name>
    <name type="common">Ideonella sakaiensis</name>
    <dbReference type="NCBI Taxonomy" id="1547922"/>
    <lineage>
        <taxon>Bacteria</taxon>
        <taxon>Pseudomonadati</taxon>
        <taxon>Pseudomonadota</taxon>
        <taxon>Betaproteobacteria</taxon>
        <taxon>Burkholderiales</taxon>
        <taxon>Sphaerotilaceae</taxon>
        <taxon>Piscinibacter</taxon>
    </lineage>
</organism>
<feature type="transmembrane region" description="Helical" evidence="4">
    <location>
        <begin position="334"/>
        <end position="353"/>
    </location>
</feature>
<proteinExistence type="predicted"/>
<reference evidence="7" key="1">
    <citation type="submission" date="2015-07" db="EMBL/GenBank/DDBJ databases">
        <title>Discovery of a poly(ethylene terephthalate assimilation.</title>
        <authorList>
            <person name="Yoshida S."/>
            <person name="Hiraga K."/>
            <person name="Takehana T."/>
            <person name="Taniguchi I."/>
            <person name="Yamaji H."/>
            <person name="Maeda Y."/>
            <person name="Toyohara K."/>
            <person name="Miyamoto K."/>
            <person name="Kimura Y."/>
            <person name="Oda K."/>
        </authorList>
    </citation>
    <scope>NUCLEOTIDE SEQUENCE [LARGE SCALE GENOMIC DNA]</scope>
    <source>
        <strain evidence="7">NBRC 110686 / TISTR 2288 / 201-F6</strain>
    </source>
</reference>
<evidence type="ECO:0000256" key="1">
    <source>
        <dbReference type="ARBA" id="ARBA00022692"/>
    </source>
</evidence>
<name>A0A0K8P217_PISS1</name>
<feature type="transmembrane region" description="Helical" evidence="4">
    <location>
        <begin position="274"/>
        <end position="297"/>
    </location>
</feature>
<dbReference type="PANTHER" id="PTHR11360:SF284">
    <property type="entry name" value="EG:103B4.3 PROTEIN-RELATED"/>
    <property type="match status" value="1"/>
</dbReference>
<evidence type="ECO:0000259" key="5">
    <source>
        <dbReference type="PROSITE" id="PS50850"/>
    </source>
</evidence>
<keyword evidence="1 4" id="KW-0812">Transmembrane</keyword>
<evidence type="ECO:0000313" key="6">
    <source>
        <dbReference type="EMBL" id="GAP36604.1"/>
    </source>
</evidence>
<evidence type="ECO:0000256" key="4">
    <source>
        <dbReference type="SAM" id="Phobius"/>
    </source>
</evidence>
<evidence type="ECO:0000256" key="3">
    <source>
        <dbReference type="ARBA" id="ARBA00023136"/>
    </source>
</evidence>
<dbReference type="RefSeq" id="WP_082368313.1">
    <property type="nucleotide sequence ID" value="NZ_BBYR01000037.1"/>
</dbReference>
<dbReference type="InterPro" id="IPR020846">
    <property type="entry name" value="MFS_dom"/>
</dbReference>
<keyword evidence="3 4" id="KW-0472">Membrane</keyword>
<evidence type="ECO:0000313" key="7">
    <source>
        <dbReference type="Proteomes" id="UP000037660"/>
    </source>
</evidence>
<dbReference type="EMBL" id="BBYR01000037">
    <property type="protein sequence ID" value="GAP36604.1"/>
    <property type="molecule type" value="Genomic_DNA"/>
</dbReference>
<accession>A0A0K8P217</accession>